<dbReference type="InterPro" id="IPR015943">
    <property type="entry name" value="WD40/YVTN_repeat-like_dom_sf"/>
</dbReference>
<organism evidence="3 4">
    <name type="scientific">Stieleria bergensis</name>
    <dbReference type="NCBI Taxonomy" id="2528025"/>
    <lineage>
        <taxon>Bacteria</taxon>
        <taxon>Pseudomonadati</taxon>
        <taxon>Planctomycetota</taxon>
        <taxon>Planctomycetia</taxon>
        <taxon>Pirellulales</taxon>
        <taxon>Pirellulaceae</taxon>
        <taxon>Stieleria</taxon>
    </lineage>
</organism>
<dbReference type="RefSeq" id="WP_145275195.1">
    <property type="nucleotide sequence ID" value="NZ_CP036272.1"/>
</dbReference>
<feature type="domain" description="Pyrrolo-quinoline quinone repeat" evidence="2">
    <location>
        <begin position="212"/>
        <end position="323"/>
    </location>
</feature>
<dbReference type="SUPFAM" id="SSF50998">
    <property type="entry name" value="Quinoprotein alcohol dehydrogenase-like"/>
    <property type="match status" value="1"/>
</dbReference>
<keyword evidence="4" id="KW-1185">Reference proteome</keyword>
<dbReference type="PANTHER" id="PTHR34512:SF30">
    <property type="entry name" value="OUTER MEMBRANE PROTEIN ASSEMBLY FACTOR BAMB"/>
    <property type="match status" value="1"/>
</dbReference>
<feature type="signal peptide" evidence="1">
    <location>
        <begin position="1"/>
        <end position="25"/>
    </location>
</feature>
<dbReference type="InterPro" id="IPR002372">
    <property type="entry name" value="PQQ_rpt_dom"/>
</dbReference>
<evidence type="ECO:0000256" key="1">
    <source>
        <dbReference type="SAM" id="SignalP"/>
    </source>
</evidence>
<gene>
    <name evidence="3" type="primary">bamB_3</name>
    <name evidence="3" type="ORF">SV7mr_38070</name>
</gene>
<feature type="domain" description="Pyrrolo-quinoline quinone repeat" evidence="2">
    <location>
        <begin position="101"/>
        <end position="191"/>
    </location>
</feature>
<proteinExistence type="predicted"/>
<dbReference type="EMBL" id="CP036272">
    <property type="protein sequence ID" value="QDT61272.1"/>
    <property type="molecule type" value="Genomic_DNA"/>
</dbReference>
<accession>A0A517SYV6</accession>
<evidence type="ECO:0000313" key="3">
    <source>
        <dbReference type="EMBL" id="QDT61272.1"/>
    </source>
</evidence>
<dbReference type="PANTHER" id="PTHR34512">
    <property type="entry name" value="CELL SURFACE PROTEIN"/>
    <property type="match status" value="1"/>
</dbReference>
<sequence precursor="true">MNCLRILRLTAFSVTAICLSTVCSAQRTSMQWAQGPGPRYDFTTASSDFPSTWSVVNHSNIRWQATLPETGQSAPIVVGDRVFVTTMQPVQQESSVGNNIVVYCFAAADGSLLWKQEVSGGYMTKLSAPFGDASAPSPVSDGTRLWVLNPTGTLACFDMQGKRLWQMDHLSVSRTQPILWEGKLILHRQVYRPDEKGHFTHENRDAPLERWTQLQALDCETAKVVWTSTCGANMGCVPLLQTLSDGSPVLVVGRGGGHGPPEKPEGVSMIDANDGTTLWTLPLPSFMSTQTYPVADDQVLVFHKGDHLWVDAKTGKISQQRSIVTDIMVRRWTQDGWVSTKESLADKKPRSITQQSNLRVGKYHYFRSYTRNYLGRVNIHNGQVEYLELPIQVLRQPGHPDVVQWRNSHTEEALKRSKAVKDPVMRFNNVTNSRGIKVMGDARAQGSGWGHICAPIPTAAGDRLIVPLMSGLVFVIDAQAEAWDETAVLGTNDLGPLGDSFTRASLTPVSDGLYAHTIGKLIAIGSQH</sequence>
<reference evidence="3 4" key="1">
    <citation type="submission" date="2019-02" db="EMBL/GenBank/DDBJ databases">
        <title>Deep-cultivation of Planctomycetes and their phenomic and genomic characterization uncovers novel biology.</title>
        <authorList>
            <person name="Wiegand S."/>
            <person name="Jogler M."/>
            <person name="Boedeker C."/>
            <person name="Pinto D."/>
            <person name="Vollmers J."/>
            <person name="Rivas-Marin E."/>
            <person name="Kohn T."/>
            <person name="Peeters S.H."/>
            <person name="Heuer A."/>
            <person name="Rast P."/>
            <person name="Oberbeckmann S."/>
            <person name="Bunk B."/>
            <person name="Jeske O."/>
            <person name="Meyerdierks A."/>
            <person name="Storesund J.E."/>
            <person name="Kallscheuer N."/>
            <person name="Luecker S."/>
            <person name="Lage O.M."/>
            <person name="Pohl T."/>
            <person name="Merkel B.J."/>
            <person name="Hornburger P."/>
            <person name="Mueller R.-W."/>
            <person name="Bruemmer F."/>
            <person name="Labrenz M."/>
            <person name="Spormann A.M."/>
            <person name="Op den Camp H."/>
            <person name="Overmann J."/>
            <person name="Amann R."/>
            <person name="Jetten M.S.M."/>
            <person name="Mascher T."/>
            <person name="Medema M.H."/>
            <person name="Devos D.P."/>
            <person name="Kaster A.-K."/>
            <person name="Ovreas L."/>
            <person name="Rohde M."/>
            <person name="Galperin M.Y."/>
            <person name="Jogler C."/>
        </authorList>
    </citation>
    <scope>NUCLEOTIDE SEQUENCE [LARGE SCALE GENOMIC DNA]</scope>
    <source>
        <strain evidence="3 4">SV_7m_r</strain>
    </source>
</reference>
<evidence type="ECO:0000259" key="2">
    <source>
        <dbReference type="Pfam" id="PF13360"/>
    </source>
</evidence>
<dbReference type="Gene3D" id="2.130.10.10">
    <property type="entry name" value="YVTN repeat-like/Quinoprotein amine dehydrogenase"/>
    <property type="match status" value="1"/>
</dbReference>
<protein>
    <submittedName>
        <fullName evidence="3">Outer membrane protein assembly factor BamB</fullName>
    </submittedName>
</protein>
<feature type="chain" id="PRO_5022004570" evidence="1">
    <location>
        <begin position="26"/>
        <end position="528"/>
    </location>
</feature>
<dbReference type="AlphaFoldDB" id="A0A517SYV6"/>
<dbReference type="Proteomes" id="UP000315003">
    <property type="component" value="Chromosome"/>
</dbReference>
<keyword evidence="1" id="KW-0732">Signal</keyword>
<dbReference type="Pfam" id="PF13360">
    <property type="entry name" value="PQQ_2"/>
    <property type="match status" value="2"/>
</dbReference>
<dbReference type="Gene3D" id="2.40.10.480">
    <property type="match status" value="1"/>
</dbReference>
<name>A0A517SYV6_9BACT</name>
<dbReference type="OrthoDB" id="241360at2"/>
<evidence type="ECO:0000313" key="4">
    <source>
        <dbReference type="Proteomes" id="UP000315003"/>
    </source>
</evidence>
<dbReference type="InterPro" id="IPR011047">
    <property type="entry name" value="Quinoprotein_ADH-like_sf"/>
</dbReference>